<dbReference type="RefSeq" id="WP_353648826.1">
    <property type="nucleotide sequence ID" value="NZ_CP159218.1"/>
</dbReference>
<dbReference type="Pfam" id="PF10722">
    <property type="entry name" value="YbjN"/>
    <property type="match status" value="1"/>
</dbReference>
<protein>
    <submittedName>
        <fullName evidence="1">YbjN domain-containing protein</fullName>
    </submittedName>
</protein>
<reference evidence="1" key="1">
    <citation type="submission" date="2024-05" db="EMBL/GenBank/DDBJ databases">
        <authorList>
            <person name="Cai S.Y."/>
            <person name="Jin L.M."/>
            <person name="Li H.R."/>
        </authorList>
    </citation>
    <scope>NUCLEOTIDE SEQUENCE</scope>
    <source>
        <strain evidence="1">A5-74</strain>
    </source>
</reference>
<gene>
    <name evidence="1" type="ORF">ABLG96_18705</name>
</gene>
<dbReference type="InterPro" id="IPR019660">
    <property type="entry name" value="Put_sensory_transdc_reg_YbjN"/>
</dbReference>
<proteinExistence type="predicted"/>
<evidence type="ECO:0000313" key="1">
    <source>
        <dbReference type="EMBL" id="XCG63211.1"/>
    </source>
</evidence>
<accession>A0AAU8DPD2</accession>
<name>A0AAU8DPD2_9ACTN</name>
<dbReference type="AlphaFoldDB" id="A0AAU8DPD2"/>
<organism evidence="1">
    <name type="scientific">Nakamurella sp. A5-74</name>
    <dbReference type="NCBI Taxonomy" id="3158264"/>
    <lineage>
        <taxon>Bacteria</taxon>
        <taxon>Bacillati</taxon>
        <taxon>Actinomycetota</taxon>
        <taxon>Actinomycetes</taxon>
        <taxon>Nakamurellales</taxon>
        <taxon>Nakamurellaceae</taxon>
        <taxon>Nakamurella</taxon>
    </lineage>
</organism>
<dbReference type="EMBL" id="CP159218">
    <property type="protein sequence ID" value="XCG63211.1"/>
    <property type="molecule type" value="Genomic_DNA"/>
</dbReference>
<dbReference type="Gene3D" id="3.30.1460.10">
    <property type="match status" value="1"/>
</dbReference>
<sequence>MAGPDVLSAQGVAAALTELDVRFHTEPDGASFLVTLPGERKHKTLVWLSVGTHELLVESFVCRKPDENAEGVYRFLLQRNASLRTIAYALDQLGDIHLVGRLGRSGIPADRVTQEIDTVLGLVLATSDDDFNLILERGFASAIRREWAWRTANGESAKNLQAFRHLIEA</sequence>
<dbReference type="SUPFAM" id="SSF69635">
    <property type="entry name" value="Type III secretory system chaperone-like"/>
    <property type="match status" value="1"/>
</dbReference>